<feature type="compositionally biased region" description="Polar residues" evidence="8">
    <location>
        <begin position="571"/>
        <end position="600"/>
    </location>
</feature>
<dbReference type="AlphaFoldDB" id="A0A556TM74"/>
<gene>
    <name evidence="11" type="ORF">Baya_1828</name>
</gene>
<dbReference type="OrthoDB" id="438495at2759"/>
<evidence type="ECO:0000256" key="3">
    <source>
        <dbReference type="ARBA" id="ARBA00022448"/>
    </source>
</evidence>
<dbReference type="EMBL" id="VCAZ01000005">
    <property type="protein sequence ID" value="TSK20280.1"/>
    <property type="molecule type" value="Genomic_DNA"/>
</dbReference>
<sequence length="745" mass="81034">MSSKFSLINYNSRKHISISIPSSTEAMSPHIKSIEELRVLGVNLSSFSSPMKFLICVTGVFLFYLVYGYLQELIFSVEGFKPFGWYLTLVQFGFYSMFGLVELQLTQDKRRRWDTRKDIMIIAFLTVGTMGLSNTSLGYLNYPTQVIFKCCKLIPVMIGGVFIQGKRYNFADVMAAVCMSFGLIWFTLADSKVAPNFNVTGVILISLALCADAAIGNVQEKAMKLHNGSNSEMHPVTTYGYAFFFSLTGYFGISFVLALIKLFGALVAVTGVCRRGRSSSSAFTQTVQPGENITLPCSITPSTEMVWYRHINHQLTVIVSASKGNVDKHLLTSYNEDPEHFTVIYQNTSGNVSPSLTIINIRQSDIGLYYCGARLNGVMNFTRAFHLQFTDAVKLASGTAQCWMPLVSVCCVFAVMLMLFLIVIYKRDACLYQCENMEEGENRLKYETLMDNDLVLTLDPDNPITPWKQLENKLLEGPIKLPESLSPGPIKLPESLSTGPIKLPESLSTGPIKLPESLSTGPIKLPESLSTGPLKLPESLSTGPIKLPESLVQVPSKLPESLSTGPIKLPNPSSNRSHHLSTPSIPQSKVPSNSPESLSTGPIKLPESLSTGPIKLPESLSTGPTNSQESLSTGPIKLPESLSTGSHQTPQNPSDSPIKLPESLSTGPIKLPESLSTGPIKLPESLSTGPIKLQNPSDSILPESLSTGPIKLPESLSTGPIKLPESLSTGPIKLPESLSTGLLVL</sequence>
<keyword evidence="6 9" id="KW-0472">Membrane</keyword>
<evidence type="ECO:0000256" key="2">
    <source>
        <dbReference type="ARBA" id="ARBA00010694"/>
    </source>
</evidence>
<evidence type="ECO:0000313" key="12">
    <source>
        <dbReference type="Proteomes" id="UP000319801"/>
    </source>
</evidence>
<name>A0A556TM74_BAGYA</name>
<feature type="region of interest" description="Disordered" evidence="8">
    <location>
        <begin position="556"/>
        <end position="745"/>
    </location>
</feature>
<dbReference type="InterPro" id="IPR013783">
    <property type="entry name" value="Ig-like_fold"/>
</dbReference>
<dbReference type="SMART" id="SM00409">
    <property type="entry name" value="IG"/>
    <property type="match status" value="1"/>
</dbReference>
<dbReference type="InterPro" id="IPR013106">
    <property type="entry name" value="Ig_V-set"/>
</dbReference>
<dbReference type="SMART" id="SM00408">
    <property type="entry name" value="IGc2"/>
    <property type="match status" value="1"/>
</dbReference>
<dbReference type="SUPFAM" id="SSF48726">
    <property type="entry name" value="Immunoglobulin"/>
    <property type="match status" value="1"/>
</dbReference>
<keyword evidence="5 9" id="KW-1133">Transmembrane helix</keyword>
<dbReference type="Pfam" id="PF08449">
    <property type="entry name" value="UAA"/>
    <property type="match status" value="1"/>
</dbReference>
<keyword evidence="3" id="KW-0813">Transport</keyword>
<comment type="caution">
    <text evidence="11">The sequence shown here is derived from an EMBL/GenBank/DDBJ whole genome shotgun (WGS) entry which is preliminary data.</text>
</comment>
<evidence type="ECO:0000256" key="7">
    <source>
        <dbReference type="ARBA" id="ARBA00039669"/>
    </source>
</evidence>
<evidence type="ECO:0000313" key="11">
    <source>
        <dbReference type="EMBL" id="TSK20280.1"/>
    </source>
</evidence>
<feature type="compositionally biased region" description="Polar residues" evidence="8">
    <location>
        <begin position="619"/>
        <end position="633"/>
    </location>
</feature>
<comment type="subcellular location">
    <subcellularLocation>
        <location evidence="1">Membrane</location>
        <topology evidence="1">Multi-pass membrane protein</topology>
    </subcellularLocation>
</comment>
<dbReference type="PROSITE" id="PS50835">
    <property type="entry name" value="IG_LIKE"/>
    <property type="match status" value="1"/>
</dbReference>
<proteinExistence type="inferred from homology"/>
<comment type="similarity">
    <text evidence="2">Belongs to the nucleotide-sugar transporter family. SLC35B subfamily.</text>
</comment>
<evidence type="ECO:0000256" key="1">
    <source>
        <dbReference type="ARBA" id="ARBA00004141"/>
    </source>
</evidence>
<evidence type="ECO:0000256" key="5">
    <source>
        <dbReference type="ARBA" id="ARBA00022989"/>
    </source>
</evidence>
<dbReference type="Gene3D" id="2.60.40.10">
    <property type="entry name" value="Immunoglobulins"/>
    <property type="match status" value="1"/>
</dbReference>
<dbReference type="InterPro" id="IPR013657">
    <property type="entry name" value="SCL35B1-4/HUT1"/>
</dbReference>
<dbReference type="InterPro" id="IPR007110">
    <property type="entry name" value="Ig-like_dom"/>
</dbReference>
<evidence type="ECO:0000256" key="9">
    <source>
        <dbReference type="SAM" id="Phobius"/>
    </source>
</evidence>
<dbReference type="PANTHER" id="PTHR10778:SF8">
    <property type="entry name" value="ADENOSINE 3'-PHOSPHO 5'-PHOSPHOSULFATE TRANSPORTER 2"/>
    <property type="match status" value="1"/>
</dbReference>
<evidence type="ECO:0000256" key="8">
    <source>
        <dbReference type="SAM" id="MobiDB-lite"/>
    </source>
</evidence>
<evidence type="ECO:0000256" key="6">
    <source>
        <dbReference type="ARBA" id="ARBA00023136"/>
    </source>
</evidence>
<feature type="region of interest" description="Disordered" evidence="8">
    <location>
        <begin position="492"/>
        <end position="541"/>
    </location>
</feature>
<dbReference type="Pfam" id="PF07686">
    <property type="entry name" value="V-set"/>
    <property type="match status" value="1"/>
</dbReference>
<dbReference type="GO" id="GO:0005789">
    <property type="term" value="C:endoplasmic reticulum membrane"/>
    <property type="evidence" value="ECO:0007669"/>
    <property type="project" value="TreeGrafter"/>
</dbReference>
<dbReference type="PANTHER" id="PTHR10778">
    <property type="entry name" value="SOLUTE CARRIER FAMILY 35 MEMBER B"/>
    <property type="match status" value="1"/>
</dbReference>
<evidence type="ECO:0000256" key="4">
    <source>
        <dbReference type="ARBA" id="ARBA00022692"/>
    </source>
</evidence>
<dbReference type="InterPro" id="IPR003599">
    <property type="entry name" value="Ig_sub"/>
</dbReference>
<keyword evidence="4 9" id="KW-0812">Transmembrane</keyword>
<organism evidence="11 12">
    <name type="scientific">Bagarius yarrelli</name>
    <name type="common">Goonch</name>
    <name type="synonym">Bagrus yarrelli</name>
    <dbReference type="NCBI Taxonomy" id="175774"/>
    <lineage>
        <taxon>Eukaryota</taxon>
        <taxon>Metazoa</taxon>
        <taxon>Chordata</taxon>
        <taxon>Craniata</taxon>
        <taxon>Vertebrata</taxon>
        <taxon>Euteleostomi</taxon>
        <taxon>Actinopterygii</taxon>
        <taxon>Neopterygii</taxon>
        <taxon>Teleostei</taxon>
        <taxon>Ostariophysi</taxon>
        <taxon>Siluriformes</taxon>
        <taxon>Sisoridae</taxon>
        <taxon>Sisorinae</taxon>
        <taxon>Bagarius</taxon>
    </lineage>
</organism>
<feature type="transmembrane region" description="Helical" evidence="9">
    <location>
        <begin position="200"/>
        <end position="218"/>
    </location>
</feature>
<feature type="transmembrane region" description="Helical" evidence="9">
    <location>
        <begin position="170"/>
        <end position="188"/>
    </location>
</feature>
<feature type="domain" description="Ig-like" evidence="10">
    <location>
        <begin position="287"/>
        <end position="371"/>
    </location>
</feature>
<accession>A0A556TM74</accession>
<dbReference type="InterPro" id="IPR003598">
    <property type="entry name" value="Ig_sub2"/>
</dbReference>
<feature type="compositionally biased region" description="Polar residues" evidence="8">
    <location>
        <begin position="641"/>
        <end position="655"/>
    </location>
</feature>
<dbReference type="InterPro" id="IPR036179">
    <property type="entry name" value="Ig-like_dom_sf"/>
</dbReference>
<dbReference type="GO" id="GO:0000139">
    <property type="term" value="C:Golgi membrane"/>
    <property type="evidence" value="ECO:0007669"/>
    <property type="project" value="TreeGrafter"/>
</dbReference>
<feature type="transmembrane region" description="Helical" evidence="9">
    <location>
        <begin position="239"/>
        <end position="269"/>
    </location>
</feature>
<dbReference type="CDD" id="cd00099">
    <property type="entry name" value="IgV"/>
    <property type="match status" value="1"/>
</dbReference>
<keyword evidence="12" id="KW-1185">Reference proteome</keyword>
<protein>
    <recommendedName>
        <fullName evidence="7">Adenosine 3'-phospho 5'-phosphosulfate transporter 2</fullName>
    </recommendedName>
</protein>
<feature type="transmembrane region" description="Helical" evidence="9">
    <location>
        <begin position="53"/>
        <end position="71"/>
    </location>
</feature>
<feature type="transmembrane region" description="Helical" evidence="9">
    <location>
        <begin position="121"/>
        <end position="140"/>
    </location>
</feature>
<dbReference type="Proteomes" id="UP000319801">
    <property type="component" value="Unassembled WGS sequence"/>
</dbReference>
<reference evidence="11 12" key="1">
    <citation type="journal article" date="2019" name="Genome Biol. Evol.">
        <title>Whole-Genome Sequencing of the Giant Devil Catfish, Bagarius yarrelli.</title>
        <authorList>
            <person name="Jiang W."/>
            <person name="Lv Y."/>
            <person name="Cheng L."/>
            <person name="Yang K."/>
            <person name="Chao B."/>
            <person name="Wang X."/>
            <person name="Li Y."/>
            <person name="Pan X."/>
            <person name="You X."/>
            <person name="Zhang Y."/>
            <person name="Yang J."/>
            <person name="Li J."/>
            <person name="Zhang X."/>
            <person name="Liu S."/>
            <person name="Sun C."/>
            <person name="Yang J."/>
            <person name="Shi Q."/>
        </authorList>
    </citation>
    <scope>NUCLEOTIDE SEQUENCE [LARGE SCALE GENOMIC DNA]</scope>
    <source>
        <strain evidence="11">JWS20170419001</strain>
        <tissue evidence="11">Muscle</tissue>
    </source>
</reference>
<feature type="transmembrane region" description="Helical" evidence="9">
    <location>
        <begin position="83"/>
        <end position="101"/>
    </location>
</feature>
<feature type="transmembrane region" description="Helical" evidence="9">
    <location>
        <begin position="403"/>
        <end position="425"/>
    </location>
</feature>
<evidence type="ECO:0000259" key="10">
    <source>
        <dbReference type="PROSITE" id="PS50835"/>
    </source>
</evidence>
<dbReference type="GO" id="GO:0046964">
    <property type="term" value="F:3'-phosphoadenosine 5'-phosphosulfate transmembrane transporter activity"/>
    <property type="evidence" value="ECO:0007669"/>
    <property type="project" value="TreeGrafter"/>
</dbReference>